<feature type="transmembrane region" description="Helical" evidence="7">
    <location>
        <begin position="263"/>
        <end position="282"/>
    </location>
</feature>
<keyword evidence="10" id="KW-1185">Reference proteome</keyword>
<protein>
    <submittedName>
        <fullName evidence="9">MFS transporter</fullName>
    </submittedName>
</protein>
<feature type="transmembrane region" description="Helical" evidence="7">
    <location>
        <begin position="166"/>
        <end position="187"/>
    </location>
</feature>
<dbReference type="Proteomes" id="UP001221302">
    <property type="component" value="Unassembled WGS sequence"/>
</dbReference>
<dbReference type="AlphaFoldDB" id="A0AAE3TDC4"/>
<evidence type="ECO:0000313" key="9">
    <source>
        <dbReference type="EMBL" id="MDF1612391.1"/>
    </source>
</evidence>
<feature type="transmembrane region" description="Helical" evidence="7">
    <location>
        <begin position="97"/>
        <end position="115"/>
    </location>
</feature>
<comment type="caution">
    <text evidence="9">The sequence shown here is derived from an EMBL/GenBank/DDBJ whole genome shotgun (WGS) entry which is preliminary data.</text>
</comment>
<feature type="transmembrane region" description="Helical" evidence="7">
    <location>
        <begin position="67"/>
        <end position="85"/>
    </location>
</feature>
<evidence type="ECO:0000256" key="4">
    <source>
        <dbReference type="ARBA" id="ARBA00022692"/>
    </source>
</evidence>
<feature type="transmembrane region" description="Helical" evidence="7">
    <location>
        <begin position="302"/>
        <end position="321"/>
    </location>
</feature>
<dbReference type="Gene3D" id="1.20.1250.20">
    <property type="entry name" value="MFS general substrate transporter like domains"/>
    <property type="match status" value="1"/>
</dbReference>
<dbReference type="PANTHER" id="PTHR23517">
    <property type="entry name" value="RESISTANCE PROTEIN MDTM, PUTATIVE-RELATED-RELATED"/>
    <property type="match status" value="1"/>
</dbReference>
<keyword evidence="5 7" id="KW-1133">Transmembrane helix</keyword>
<dbReference type="GO" id="GO:0005886">
    <property type="term" value="C:plasma membrane"/>
    <property type="evidence" value="ECO:0007669"/>
    <property type="project" value="UniProtKB-SubCell"/>
</dbReference>
<sequence>MENETKTNLFKNTVNELTQPFKDLFHTSRALFGLNLSYVLEGLTYFGIVGLLAIYFNDFISLDDIQAGRMVGVLTAGITLSMLFLGATVDIIGLRKALLISLFFMLIGRIFLTIAPNIGETGFGNSAHIFSMIGILGIVLGYGIYQPACYAGVKKLTTEKTAAMGYAMLYALMNLGGFLPGLISPPIRKSFGILGVFWVYVALTIVGWLVVYFIISKRAVQSAIDEVNKEKNTIEDEDELSKMTAKEKLKFYIKNFPLKDLRFLYFIFILIPVQTLFAHNWLTLPLYTSRAFDGFVKDNFEFFVNLNPILIFILTPMVAAFTTKRNTYNIMIIGTFVMASPTFILALGPSMTNLLLYLFIMTIGEAMWQPRFLQWVAEIAPKNMTGIYMGIGQFPWFLTKIITSLYSGWFLINYCPANAPRESMNTETMWFIYGIIAIVSPIGLLLAKKWMMKGFKVKNDN</sequence>
<evidence type="ECO:0000259" key="8">
    <source>
        <dbReference type="PROSITE" id="PS50850"/>
    </source>
</evidence>
<name>A0AAE3TDC4_9BACT</name>
<reference evidence="9" key="1">
    <citation type="submission" date="2023-03" db="EMBL/GenBank/DDBJ databases">
        <title>Stygiobacter electus gen. nov., sp. nov., facultatively anaerobic thermotolerant bacterium of the class Ignavibacteria from a well of Yessentuki mineral water deposit.</title>
        <authorList>
            <person name="Podosokorskaya O.A."/>
            <person name="Elcheninov A.G."/>
            <person name="Petrova N.F."/>
            <person name="Zavarzina D.G."/>
            <person name="Kublanov I.V."/>
            <person name="Merkel A.Y."/>
        </authorList>
    </citation>
    <scope>NUCLEOTIDE SEQUENCE</scope>
    <source>
        <strain evidence="9">09-Me</strain>
    </source>
</reference>
<organism evidence="9 10">
    <name type="scientific">Stygiobacter electus</name>
    <dbReference type="NCBI Taxonomy" id="3032292"/>
    <lineage>
        <taxon>Bacteria</taxon>
        <taxon>Pseudomonadati</taxon>
        <taxon>Ignavibacteriota</taxon>
        <taxon>Ignavibacteria</taxon>
        <taxon>Ignavibacteriales</taxon>
        <taxon>Melioribacteraceae</taxon>
        <taxon>Stygiobacter</taxon>
    </lineage>
</organism>
<evidence type="ECO:0000256" key="6">
    <source>
        <dbReference type="ARBA" id="ARBA00023136"/>
    </source>
</evidence>
<evidence type="ECO:0000256" key="1">
    <source>
        <dbReference type="ARBA" id="ARBA00004651"/>
    </source>
</evidence>
<comment type="subcellular location">
    <subcellularLocation>
        <location evidence="1">Cell membrane</location>
        <topology evidence="1">Multi-pass membrane protein</topology>
    </subcellularLocation>
</comment>
<dbReference type="Pfam" id="PF07690">
    <property type="entry name" value="MFS_1"/>
    <property type="match status" value="1"/>
</dbReference>
<dbReference type="InterPro" id="IPR020846">
    <property type="entry name" value="MFS_dom"/>
</dbReference>
<evidence type="ECO:0000256" key="2">
    <source>
        <dbReference type="ARBA" id="ARBA00022448"/>
    </source>
</evidence>
<evidence type="ECO:0000256" key="3">
    <source>
        <dbReference type="ARBA" id="ARBA00022475"/>
    </source>
</evidence>
<keyword evidence="6 7" id="KW-0472">Membrane</keyword>
<feature type="transmembrane region" description="Helical" evidence="7">
    <location>
        <begin position="127"/>
        <end position="145"/>
    </location>
</feature>
<feature type="transmembrane region" description="Helical" evidence="7">
    <location>
        <begin position="193"/>
        <end position="215"/>
    </location>
</feature>
<gene>
    <name evidence="9" type="ORF">P0M35_09530</name>
</gene>
<evidence type="ECO:0000313" key="10">
    <source>
        <dbReference type="Proteomes" id="UP001221302"/>
    </source>
</evidence>
<dbReference type="RefSeq" id="WP_321536162.1">
    <property type="nucleotide sequence ID" value="NZ_JARGDL010000013.1"/>
</dbReference>
<dbReference type="InterPro" id="IPR011701">
    <property type="entry name" value="MFS"/>
</dbReference>
<evidence type="ECO:0000256" key="5">
    <source>
        <dbReference type="ARBA" id="ARBA00022989"/>
    </source>
</evidence>
<dbReference type="GO" id="GO:0022857">
    <property type="term" value="F:transmembrane transporter activity"/>
    <property type="evidence" value="ECO:0007669"/>
    <property type="project" value="InterPro"/>
</dbReference>
<dbReference type="PANTHER" id="PTHR23517:SF3">
    <property type="entry name" value="INTEGRAL MEMBRANE TRANSPORT PROTEIN"/>
    <property type="match status" value="1"/>
</dbReference>
<proteinExistence type="predicted"/>
<keyword evidence="4 7" id="KW-0812">Transmembrane</keyword>
<feature type="domain" description="Major facilitator superfamily (MFS) profile" evidence="8">
    <location>
        <begin position="30"/>
        <end position="452"/>
    </location>
</feature>
<evidence type="ECO:0000256" key="7">
    <source>
        <dbReference type="SAM" id="Phobius"/>
    </source>
</evidence>
<keyword evidence="3" id="KW-1003">Cell membrane</keyword>
<dbReference type="EMBL" id="JARGDL010000013">
    <property type="protein sequence ID" value="MDF1612391.1"/>
    <property type="molecule type" value="Genomic_DNA"/>
</dbReference>
<feature type="transmembrane region" description="Helical" evidence="7">
    <location>
        <begin position="31"/>
        <end position="55"/>
    </location>
</feature>
<feature type="transmembrane region" description="Helical" evidence="7">
    <location>
        <begin position="429"/>
        <end position="447"/>
    </location>
</feature>
<accession>A0AAE3TDC4</accession>
<keyword evidence="2" id="KW-0813">Transport</keyword>
<dbReference type="InterPro" id="IPR050171">
    <property type="entry name" value="MFS_Transporters"/>
</dbReference>
<dbReference type="InterPro" id="IPR036259">
    <property type="entry name" value="MFS_trans_sf"/>
</dbReference>
<dbReference type="PROSITE" id="PS50850">
    <property type="entry name" value="MFS"/>
    <property type="match status" value="1"/>
</dbReference>
<feature type="transmembrane region" description="Helical" evidence="7">
    <location>
        <begin position="385"/>
        <end position="409"/>
    </location>
</feature>
<dbReference type="SUPFAM" id="SSF103473">
    <property type="entry name" value="MFS general substrate transporter"/>
    <property type="match status" value="2"/>
</dbReference>